<protein>
    <recommendedName>
        <fullName evidence="7">Xylanolytic transcriptional activator regulatory domain-containing protein</fullName>
    </recommendedName>
</protein>
<feature type="compositionally biased region" description="Basic and acidic residues" evidence="6">
    <location>
        <begin position="73"/>
        <end position="82"/>
    </location>
</feature>
<dbReference type="CDD" id="cd12148">
    <property type="entry name" value="fungal_TF_MHR"/>
    <property type="match status" value="1"/>
</dbReference>
<dbReference type="GO" id="GO:0000981">
    <property type="term" value="F:DNA-binding transcription factor activity, RNA polymerase II-specific"/>
    <property type="evidence" value="ECO:0007669"/>
    <property type="project" value="InterPro"/>
</dbReference>
<evidence type="ECO:0000256" key="1">
    <source>
        <dbReference type="ARBA" id="ARBA00004123"/>
    </source>
</evidence>
<comment type="subcellular location">
    <subcellularLocation>
        <location evidence="1">Nucleus</location>
    </subcellularLocation>
</comment>
<dbReference type="Pfam" id="PF04082">
    <property type="entry name" value="Fungal_trans"/>
    <property type="match status" value="1"/>
</dbReference>
<feature type="domain" description="Xylanolytic transcriptional activator regulatory" evidence="7">
    <location>
        <begin position="207"/>
        <end position="286"/>
    </location>
</feature>
<feature type="region of interest" description="Disordered" evidence="6">
    <location>
        <begin position="17"/>
        <end position="82"/>
    </location>
</feature>
<evidence type="ECO:0000313" key="9">
    <source>
        <dbReference type="Proteomes" id="UP001194746"/>
    </source>
</evidence>
<organism evidence="8 9">
    <name type="scientific">Aspergillus nanangensis</name>
    <dbReference type="NCBI Taxonomy" id="2582783"/>
    <lineage>
        <taxon>Eukaryota</taxon>
        <taxon>Fungi</taxon>
        <taxon>Dikarya</taxon>
        <taxon>Ascomycota</taxon>
        <taxon>Pezizomycotina</taxon>
        <taxon>Eurotiomycetes</taxon>
        <taxon>Eurotiomycetidae</taxon>
        <taxon>Eurotiales</taxon>
        <taxon>Aspergillaceae</taxon>
        <taxon>Aspergillus</taxon>
        <taxon>Aspergillus subgen. Circumdati</taxon>
    </lineage>
</organism>
<feature type="compositionally biased region" description="Basic and acidic residues" evidence="6">
    <location>
        <begin position="28"/>
        <end position="42"/>
    </location>
</feature>
<evidence type="ECO:0000256" key="3">
    <source>
        <dbReference type="ARBA" id="ARBA00023015"/>
    </source>
</evidence>
<gene>
    <name evidence="8" type="ORF">FE257_005835</name>
</gene>
<sequence>MRRPICGLCYRTGQQCEYPARRRRPNRKRVEGDDRVNIEPPKHHSRAGESPSPGRCQYGRPERSPSLSTPNAGDRESPFRDEVSPSLSKQLVDLFFSKIQPWLPLLHRRNFYQAFVNVENDQLYSLADMEAEACLLLQCMFALAARYCSVDEWALIHPTDRAEPFIAKAMAAYEYLRRGIDRPSVQYLQGCTLLAFCLCTTDMNHQGWILTGVCVRLAYDLNLHRIDVAHHGESDSTYDWAHKEGLRRLWWLIWELDRFGSILSQRPYGLDGGTAKVLLPVSDANWFANKPVESAMLDPRPQKAWQSLQGSANQNAWAWFIVCNHVVSLTYGSMDRDRDEDSDNCDFEILLACFNLALPQQFDLHDYPLVVNEENRPQYNWVVCTRLLLLSCRALCDMSYSPTPEARVTRLQSRVSELLQIMNSWPTEYIGLCQPFIACTLIGPRSIFVDPRWASARNSSFIQARDITKLGLLRFSRYWKLGKVLLNLGSLIQETPERGEKGLQEYRQRFAALLPDRILSSQLPISPTMRPSSINREHHSSDEWGLDSFGVGPLAPEDEWNGGKALPESGRDDVATSSNGFFFGQRCSLVDQSDGLPHDSLLGATMLPFPEVLPDAPLGEFYAM</sequence>
<evidence type="ECO:0000256" key="5">
    <source>
        <dbReference type="ARBA" id="ARBA00023242"/>
    </source>
</evidence>
<dbReference type="PANTHER" id="PTHR47338">
    <property type="entry name" value="ZN(II)2CYS6 TRANSCRIPTION FACTOR (EUROFUNG)-RELATED"/>
    <property type="match status" value="1"/>
</dbReference>
<dbReference type="GO" id="GO:0005634">
    <property type="term" value="C:nucleus"/>
    <property type="evidence" value="ECO:0007669"/>
    <property type="project" value="UniProtKB-SubCell"/>
</dbReference>
<dbReference type="GO" id="GO:0008270">
    <property type="term" value="F:zinc ion binding"/>
    <property type="evidence" value="ECO:0007669"/>
    <property type="project" value="InterPro"/>
</dbReference>
<keyword evidence="4" id="KW-0804">Transcription</keyword>
<dbReference type="AlphaFoldDB" id="A0AAD4CPQ4"/>
<dbReference type="InterPro" id="IPR050815">
    <property type="entry name" value="TF_fung"/>
</dbReference>
<dbReference type="SMART" id="SM00906">
    <property type="entry name" value="Fungal_trans"/>
    <property type="match status" value="1"/>
</dbReference>
<dbReference type="InterPro" id="IPR007219">
    <property type="entry name" value="XnlR_reg_dom"/>
</dbReference>
<accession>A0AAD4CPQ4</accession>
<evidence type="ECO:0000259" key="7">
    <source>
        <dbReference type="SMART" id="SM00906"/>
    </source>
</evidence>
<dbReference type="Proteomes" id="UP001194746">
    <property type="component" value="Unassembled WGS sequence"/>
</dbReference>
<reference evidence="8" key="1">
    <citation type="journal article" date="2019" name="Beilstein J. Org. Chem.">
        <title>Nanangenines: drimane sesquiterpenoids as the dominant metabolite cohort of a novel Australian fungus, Aspergillus nanangensis.</title>
        <authorList>
            <person name="Lacey H.J."/>
            <person name="Gilchrist C.L.M."/>
            <person name="Crombie A."/>
            <person name="Kalaitzis J.A."/>
            <person name="Vuong D."/>
            <person name="Rutledge P.J."/>
            <person name="Turner P."/>
            <person name="Pitt J.I."/>
            <person name="Lacey E."/>
            <person name="Chooi Y.H."/>
            <person name="Piggott A.M."/>
        </authorList>
    </citation>
    <scope>NUCLEOTIDE SEQUENCE</scope>
    <source>
        <strain evidence="8">MST-FP2251</strain>
    </source>
</reference>
<comment type="caution">
    <text evidence="8">The sequence shown here is derived from an EMBL/GenBank/DDBJ whole genome shotgun (WGS) entry which is preliminary data.</text>
</comment>
<evidence type="ECO:0000256" key="4">
    <source>
        <dbReference type="ARBA" id="ARBA00023163"/>
    </source>
</evidence>
<proteinExistence type="predicted"/>
<dbReference type="GO" id="GO:0003677">
    <property type="term" value="F:DNA binding"/>
    <property type="evidence" value="ECO:0007669"/>
    <property type="project" value="InterPro"/>
</dbReference>
<dbReference type="EMBL" id="VCAU01000026">
    <property type="protein sequence ID" value="KAF9890430.1"/>
    <property type="molecule type" value="Genomic_DNA"/>
</dbReference>
<evidence type="ECO:0000256" key="2">
    <source>
        <dbReference type="ARBA" id="ARBA00022723"/>
    </source>
</evidence>
<keyword evidence="2" id="KW-0479">Metal-binding</keyword>
<evidence type="ECO:0000256" key="6">
    <source>
        <dbReference type="SAM" id="MobiDB-lite"/>
    </source>
</evidence>
<keyword evidence="5" id="KW-0539">Nucleus</keyword>
<dbReference type="GO" id="GO:0006351">
    <property type="term" value="P:DNA-templated transcription"/>
    <property type="evidence" value="ECO:0007669"/>
    <property type="project" value="InterPro"/>
</dbReference>
<evidence type="ECO:0000313" key="8">
    <source>
        <dbReference type="EMBL" id="KAF9890430.1"/>
    </source>
</evidence>
<name>A0AAD4CPQ4_ASPNN</name>
<reference evidence="8" key="2">
    <citation type="submission" date="2020-02" db="EMBL/GenBank/DDBJ databases">
        <authorList>
            <person name="Gilchrist C.L.M."/>
            <person name="Chooi Y.-H."/>
        </authorList>
    </citation>
    <scope>NUCLEOTIDE SEQUENCE</scope>
    <source>
        <strain evidence="8">MST-FP2251</strain>
    </source>
</reference>
<dbReference type="PANTHER" id="PTHR47338:SF10">
    <property type="entry name" value="TRANSCRIPTION FACTOR DOMAIN-CONTAINING PROTEIN-RELATED"/>
    <property type="match status" value="1"/>
</dbReference>
<keyword evidence="3" id="KW-0805">Transcription regulation</keyword>
<keyword evidence="9" id="KW-1185">Reference proteome</keyword>